<feature type="compositionally biased region" description="Acidic residues" evidence="1">
    <location>
        <begin position="110"/>
        <end position="120"/>
    </location>
</feature>
<feature type="region of interest" description="Disordered" evidence="1">
    <location>
        <begin position="254"/>
        <end position="301"/>
    </location>
</feature>
<feature type="compositionally biased region" description="Acidic residues" evidence="1">
    <location>
        <begin position="138"/>
        <end position="153"/>
    </location>
</feature>
<reference evidence="2 3" key="1">
    <citation type="journal article" date="2016" name="Mol. Biol. Evol.">
        <title>Comparative Genomics of Early-Diverging Mushroom-Forming Fungi Provides Insights into the Origins of Lignocellulose Decay Capabilities.</title>
        <authorList>
            <person name="Nagy L.G."/>
            <person name="Riley R."/>
            <person name="Tritt A."/>
            <person name="Adam C."/>
            <person name="Daum C."/>
            <person name="Floudas D."/>
            <person name="Sun H."/>
            <person name="Yadav J.S."/>
            <person name="Pangilinan J."/>
            <person name="Larsson K.H."/>
            <person name="Matsuura K."/>
            <person name="Barry K."/>
            <person name="Labutti K."/>
            <person name="Kuo R."/>
            <person name="Ohm R.A."/>
            <person name="Bhattacharya S.S."/>
            <person name="Shirouzu T."/>
            <person name="Yoshinaga Y."/>
            <person name="Martin F.M."/>
            <person name="Grigoriev I.V."/>
            <person name="Hibbett D.S."/>
        </authorList>
    </citation>
    <scope>NUCLEOTIDE SEQUENCE [LARGE SCALE GENOMIC DNA]</scope>
    <source>
        <strain evidence="2 3">CBS 109695</strain>
    </source>
</reference>
<protein>
    <submittedName>
        <fullName evidence="2">Uncharacterized protein</fullName>
    </submittedName>
</protein>
<feature type="region of interest" description="Disordered" evidence="1">
    <location>
        <begin position="85"/>
        <end position="209"/>
    </location>
</feature>
<organism evidence="2 3">
    <name type="scientific">Athelia psychrophila</name>
    <dbReference type="NCBI Taxonomy" id="1759441"/>
    <lineage>
        <taxon>Eukaryota</taxon>
        <taxon>Fungi</taxon>
        <taxon>Dikarya</taxon>
        <taxon>Basidiomycota</taxon>
        <taxon>Agaricomycotina</taxon>
        <taxon>Agaricomycetes</taxon>
        <taxon>Agaricomycetidae</taxon>
        <taxon>Atheliales</taxon>
        <taxon>Atheliaceae</taxon>
        <taxon>Athelia</taxon>
    </lineage>
</organism>
<evidence type="ECO:0000313" key="2">
    <source>
        <dbReference type="EMBL" id="KZP29979.1"/>
    </source>
</evidence>
<name>A0A166SYF4_9AGAM</name>
<gene>
    <name evidence="2" type="ORF">FIBSPDRAFT_926804</name>
</gene>
<sequence>MFPQTSPILTYDCNDYDASPSLSASSWSSSDFLYPLNTPDSSPPLYSGHKPFTTYIQSKDAPGLRDLELEFETCYAECSLRFPDSDDVRPPASSASSSASPSSRRVWENSDSDGDGDFWDIDAGYIRDPSAPSPEAWNDTDCDIQMGDVDDVSGDGIAAGNDVKPGLEIPKSAAVDSGDESDDEPLAHGSSVNNRQPSAIPLEGADVGRDESRNRVLGLFNSPAEDIISSMRAVTLHNPPRAARNRDPVYAELSDDDELYGSSPPASPRRTLRSRTTARASPKTGAPSSRTKSRASTTPYARPLAKAARSLASPDISPPMFVDSYAAWRARAMAKGKGIKGNKFYSKERREELLAAVEFASKGKRGYIKWRCPCGAPPPLRPRKPDVTRHINNCHSPAQPCIGVLAADRYQYPELGPDAGSVLWTNEYGVVEVRVGGCGTEVCDRKDAKKRHINKRGGLCVWPSEVSIPNKRRSGTRL</sequence>
<keyword evidence="3" id="KW-1185">Reference proteome</keyword>
<dbReference type="OrthoDB" id="8922241at2759"/>
<dbReference type="Proteomes" id="UP000076532">
    <property type="component" value="Unassembled WGS sequence"/>
</dbReference>
<evidence type="ECO:0000313" key="3">
    <source>
        <dbReference type="Proteomes" id="UP000076532"/>
    </source>
</evidence>
<dbReference type="AlphaFoldDB" id="A0A166SYF4"/>
<evidence type="ECO:0000256" key="1">
    <source>
        <dbReference type="SAM" id="MobiDB-lite"/>
    </source>
</evidence>
<feature type="compositionally biased region" description="Low complexity" evidence="1">
    <location>
        <begin position="90"/>
        <end position="104"/>
    </location>
</feature>
<dbReference type="EMBL" id="KV417496">
    <property type="protein sequence ID" value="KZP29979.1"/>
    <property type="molecule type" value="Genomic_DNA"/>
</dbReference>
<accession>A0A166SYF4</accession>
<feature type="compositionally biased region" description="Polar residues" evidence="1">
    <location>
        <begin position="286"/>
        <end position="299"/>
    </location>
</feature>
<proteinExistence type="predicted"/>